<protein>
    <submittedName>
        <fullName evidence="2">SdpI/YhfL protein family protein</fullName>
    </submittedName>
</protein>
<dbReference type="Pfam" id="PF13630">
    <property type="entry name" value="SdpI"/>
    <property type="match status" value="1"/>
</dbReference>
<dbReference type="STRING" id="29529.SAMN04488122_2050"/>
<evidence type="ECO:0000313" key="2">
    <source>
        <dbReference type="EMBL" id="SEW34034.1"/>
    </source>
</evidence>
<name>A0A1I0R1C8_9BACT</name>
<dbReference type="RefSeq" id="WP_089894008.1">
    <property type="nucleotide sequence ID" value="NZ_FOJG01000001.1"/>
</dbReference>
<feature type="transmembrane region" description="Helical" evidence="1">
    <location>
        <begin position="89"/>
        <end position="107"/>
    </location>
</feature>
<dbReference type="Proteomes" id="UP000199310">
    <property type="component" value="Unassembled WGS sequence"/>
</dbReference>
<reference evidence="3" key="1">
    <citation type="submission" date="2016-10" db="EMBL/GenBank/DDBJ databases">
        <authorList>
            <person name="Varghese N."/>
            <person name="Submissions S."/>
        </authorList>
    </citation>
    <scope>NUCLEOTIDE SEQUENCE [LARGE SCALE GENOMIC DNA]</scope>
    <source>
        <strain evidence="3">DSM 3695</strain>
    </source>
</reference>
<feature type="transmembrane region" description="Helical" evidence="1">
    <location>
        <begin position="64"/>
        <end position="83"/>
    </location>
</feature>
<sequence length="127" mass="14575">MWLSFFHSTYCNAAIFAGILFYLMGFCIHRFPPKSTKSWYGYRSVLSTKTPEMWRSANEYAAYISRRVGVVLLATGVACALIFSSQSDWFWYITVGAVVAGTMYLVGDTEWELTRHFDKDGKRILPE</sequence>
<keyword evidence="1" id="KW-0472">Membrane</keyword>
<keyword evidence="3" id="KW-1185">Reference proteome</keyword>
<dbReference type="EMBL" id="FOJG01000001">
    <property type="protein sequence ID" value="SEW34034.1"/>
    <property type="molecule type" value="Genomic_DNA"/>
</dbReference>
<feature type="transmembrane region" description="Helical" evidence="1">
    <location>
        <begin position="6"/>
        <end position="28"/>
    </location>
</feature>
<gene>
    <name evidence="2" type="ORF">SAMN04488122_2050</name>
</gene>
<accession>A0A1I0R1C8</accession>
<dbReference type="OrthoDB" id="3173919at2"/>
<organism evidence="2 3">
    <name type="scientific">Chitinophaga arvensicola</name>
    <dbReference type="NCBI Taxonomy" id="29529"/>
    <lineage>
        <taxon>Bacteria</taxon>
        <taxon>Pseudomonadati</taxon>
        <taxon>Bacteroidota</taxon>
        <taxon>Chitinophagia</taxon>
        <taxon>Chitinophagales</taxon>
        <taxon>Chitinophagaceae</taxon>
        <taxon>Chitinophaga</taxon>
    </lineage>
</organism>
<evidence type="ECO:0000256" key="1">
    <source>
        <dbReference type="SAM" id="Phobius"/>
    </source>
</evidence>
<keyword evidence="1" id="KW-0812">Transmembrane</keyword>
<proteinExistence type="predicted"/>
<evidence type="ECO:0000313" key="3">
    <source>
        <dbReference type="Proteomes" id="UP000199310"/>
    </source>
</evidence>
<keyword evidence="1" id="KW-1133">Transmembrane helix</keyword>
<dbReference type="AlphaFoldDB" id="A0A1I0R1C8"/>
<dbReference type="InterPro" id="IPR025962">
    <property type="entry name" value="SdpI/YhfL"/>
</dbReference>